<reference evidence="8" key="1">
    <citation type="submission" date="2019-10" db="EMBL/GenBank/DDBJ databases">
        <authorList>
            <person name="Zhang R."/>
            <person name="Pan Y."/>
            <person name="Wang J."/>
            <person name="Ma R."/>
            <person name="Yu S."/>
        </authorList>
    </citation>
    <scope>NUCLEOTIDE SEQUENCE</scope>
    <source>
        <strain evidence="8">LA-IB0</strain>
        <tissue evidence="8">Leaf</tissue>
    </source>
</reference>
<dbReference type="PANTHER" id="PTHR33966:SF1">
    <property type="entry name" value="PROTEIN ODR-4 HOMOLOG"/>
    <property type="match status" value="1"/>
</dbReference>
<evidence type="ECO:0000256" key="7">
    <source>
        <dbReference type="SAM" id="Phobius"/>
    </source>
</evidence>
<dbReference type="EMBL" id="WHWC01000008">
    <property type="protein sequence ID" value="KAG8377406.1"/>
    <property type="molecule type" value="Genomic_DNA"/>
</dbReference>
<protein>
    <submittedName>
        <fullName evidence="8">Uncharacterized protein</fullName>
    </submittedName>
</protein>
<evidence type="ECO:0000313" key="8">
    <source>
        <dbReference type="EMBL" id="KAG8377406.1"/>
    </source>
</evidence>
<evidence type="ECO:0000256" key="2">
    <source>
        <dbReference type="ARBA" id="ARBA00010131"/>
    </source>
</evidence>
<dbReference type="PANTHER" id="PTHR33966">
    <property type="entry name" value="PROTEIN ODR-4 HOMOLOG"/>
    <property type="match status" value="1"/>
</dbReference>
<sequence length="644" mass="70379">MVRAVIGDETQFKLAEDRLTRSSLPSQVGLVIGKLSSTLDRGFMYDLLPTPPNDAGEPPCAIIDGVGENNRNKKKNSSKAKSQPDSSALFIDNDWVSEHARQVSRMLLGGMGVVGIYIWVNESLFKNSAITLCQVLSPSCLSLAFLTVKGVVEAASLMMTDWNEGLLIHLSYSPLRWTCRSCSLAANVTSSSLRPCDFKMGKVLGSLQTFRCTYNFDVRLPVAHEDGLDVKGFADVLRGEITILNKELTGAHALINGKLVIEDELCILEDFNDVEFLLPLLQDKYVEACSQKEVLGVVSISGSVCSLTYLNSKEPTSQALMDIKGDIIRSLQSRLEIISDDADRELEPVADGGQETNSKTLSDKPVSRFDRQAQRKQCNLSFPRRVFIPWLEGTYICDYIQSSETMEMVVSNGVAVGAATEGMVKLLAGSCVLDAVGVSANGDVGGAAGFNVNAQRLKAIFQRLSPVRHIPVDQTRPPELLHDPAHPQTGFRGSKPCLALVPLKALLCRNSIPLDLKLRGLFTAWKGLIRQRQVGIKRREGIYGKDPNPYPRVEVVKDHCVELMSIEVPSDASEILEPETEAHNVIASTTKSFWDTATGISSNNSVRGSTNEKPTKATDFNPTIPILVLVLSVIVGLVCYILKI</sequence>
<dbReference type="Pfam" id="PF14778">
    <property type="entry name" value="ODR4-like"/>
    <property type="match status" value="1"/>
</dbReference>
<feature type="region of interest" description="Disordered" evidence="6">
    <location>
        <begin position="346"/>
        <end position="366"/>
    </location>
</feature>
<feature type="region of interest" description="Disordered" evidence="6">
    <location>
        <begin position="65"/>
        <end position="85"/>
    </location>
</feature>
<evidence type="ECO:0000256" key="6">
    <source>
        <dbReference type="SAM" id="MobiDB-lite"/>
    </source>
</evidence>
<evidence type="ECO:0000313" key="9">
    <source>
        <dbReference type="Proteomes" id="UP000826271"/>
    </source>
</evidence>
<dbReference type="GO" id="GO:0008104">
    <property type="term" value="P:intracellular protein localization"/>
    <property type="evidence" value="ECO:0007669"/>
    <property type="project" value="TreeGrafter"/>
</dbReference>
<comment type="similarity">
    <text evidence="2">Belongs to the ODR-4 family.</text>
</comment>
<keyword evidence="9" id="KW-1185">Reference proteome</keyword>
<proteinExistence type="inferred from homology"/>
<keyword evidence="5 7" id="KW-0472">Membrane</keyword>
<dbReference type="GO" id="GO:0012505">
    <property type="term" value="C:endomembrane system"/>
    <property type="evidence" value="ECO:0007669"/>
    <property type="project" value="TreeGrafter"/>
</dbReference>
<dbReference type="InterPro" id="IPR029454">
    <property type="entry name" value="ODR-4-like"/>
</dbReference>
<comment type="subcellular location">
    <subcellularLocation>
        <location evidence="1">Membrane</location>
    </subcellularLocation>
</comment>
<evidence type="ECO:0000256" key="5">
    <source>
        <dbReference type="ARBA" id="ARBA00023136"/>
    </source>
</evidence>
<evidence type="ECO:0000256" key="1">
    <source>
        <dbReference type="ARBA" id="ARBA00004370"/>
    </source>
</evidence>
<gene>
    <name evidence="8" type="ORF">BUALT_Bualt08G0029700</name>
</gene>
<name>A0AAV6X3L9_9LAMI</name>
<keyword evidence="3 7" id="KW-0812">Transmembrane</keyword>
<dbReference type="Proteomes" id="UP000826271">
    <property type="component" value="Unassembled WGS sequence"/>
</dbReference>
<feature type="transmembrane region" description="Helical" evidence="7">
    <location>
        <begin position="624"/>
        <end position="642"/>
    </location>
</feature>
<dbReference type="GO" id="GO:0016020">
    <property type="term" value="C:membrane"/>
    <property type="evidence" value="ECO:0007669"/>
    <property type="project" value="UniProtKB-SubCell"/>
</dbReference>
<organism evidence="8 9">
    <name type="scientific">Buddleja alternifolia</name>
    <dbReference type="NCBI Taxonomy" id="168488"/>
    <lineage>
        <taxon>Eukaryota</taxon>
        <taxon>Viridiplantae</taxon>
        <taxon>Streptophyta</taxon>
        <taxon>Embryophyta</taxon>
        <taxon>Tracheophyta</taxon>
        <taxon>Spermatophyta</taxon>
        <taxon>Magnoliopsida</taxon>
        <taxon>eudicotyledons</taxon>
        <taxon>Gunneridae</taxon>
        <taxon>Pentapetalae</taxon>
        <taxon>asterids</taxon>
        <taxon>lamiids</taxon>
        <taxon>Lamiales</taxon>
        <taxon>Scrophulariaceae</taxon>
        <taxon>Buddlejeae</taxon>
        <taxon>Buddleja</taxon>
    </lineage>
</organism>
<comment type="caution">
    <text evidence="8">The sequence shown here is derived from an EMBL/GenBank/DDBJ whole genome shotgun (WGS) entry which is preliminary data.</text>
</comment>
<keyword evidence="4 7" id="KW-1133">Transmembrane helix</keyword>
<accession>A0AAV6X3L9</accession>
<evidence type="ECO:0000256" key="4">
    <source>
        <dbReference type="ARBA" id="ARBA00022989"/>
    </source>
</evidence>
<evidence type="ECO:0000256" key="3">
    <source>
        <dbReference type="ARBA" id="ARBA00022692"/>
    </source>
</evidence>
<dbReference type="AlphaFoldDB" id="A0AAV6X3L9"/>